<dbReference type="InterPro" id="IPR006094">
    <property type="entry name" value="Oxid_FAD_bind_N"/>
</dbReference>
<reference evidence="7" key="1">
    <citation type="journal article" date="2019" name="Int. J. Syst. Evol. Microbiol.">
        <title>The Global Catalogue of Microorganisms (GCM) 10K type strain sequencing project: providing services to taxonomists for standard genome sequencing and annotation.</title>
        <authorList>
            <consortium name="The Broad Institute Genomics Platform"/>
            <consortium name="The Broad Institute Genome Sequencing Center for Infectious Disease"/>
            <person name="Wu L."/>
            <person name="Ma J."/>
        </authorList>
    </citation>
    <scope>NUCLEOTIDE SEQUENCE [LARGE SCALE GENOMIC DNA]</scope>
    <source>
        <strain evidence="7">JCM 14545</strain>
    </source>
</reference>
<keyword evidence="7" id="KW-1185">Reference proteome</keyword>
<accession>A0ABP5BAZ0</accession>
<dbReference type="PROSITE" id="PS51387">
    <property type="entry name" value="FAD_PCMH"/>
    <property type="match status" value="1"/>
</dbReference>
<gene>
    <name evidence="6" type="ORF">GCM10009754_03030</name>
</gene>
<dbReference type="InterPro" id="IPR016164">
    <property type="entry name" value="FAD-linked_Oxase-like_C"/>
</dbReference>
<dbReference type="SUPFAM" id="SSF56176">
    <property type="entry name" value="FAD-binding/transporter-associated domain-like"/>
    <property type="match status" value="1"/>
</dbReference>
<dbReference type="Gene3D" id="3.30.465.10">
    <property type="match status" value="1"/>
</dbReference>
<comment type="caution">
    <text evidence="6">The sequence shown here is derived from an EMBL/GenBank/DDBJ whole genome shotgun (WGS) entry which is preliminary data.</text>
</comment>
<keyword evidence="3" id="KW-0274">FAD</keyword>
<dbReference type="Pfam" id="PF01565">
    <property type="entry name" value="FAD_binding_4"/>
    <property type="match status" value="1"/>
</dbReference>
<dbReference type="InterPro" id="IPR036318">
    <property type="entry name" value="FAD-bd_PCMH-like_sf"/>
</dbReference>
<dbReference type="PANTHER" id="PTHR11748:SF111">
    <property type="entry name" value="D-LACTATE DEHYDROGENASE, MITOCHONDRIAL-RELATED"/>
    <property type="match status" value="1"/>
</dbReference>
<organism evidence="6 7">
    <name type="scientific">Amycolatopsis minnesotensis</name>
    <dbReference type="NCBI Taxonomy" id="337894"/>
    <lineage>
        <taxon>Bacteria</taxon>
        <taxon>Bacillati</taxon>
        <taxon>Actinomycetota</taxon>
        <taxon>Actinomycetes</taxon>
        <taxon>Pseudonocardiales</taxon>
        <taxon>Pseudonocardiaceae</taxon>
        <taxon>Amycolatopsis</taxon>
    </lineage>
</organism>
<evidence type="ECO:0000256" key="1">
    <source>
        <dbReference type="ARBA" id="ARBA00008000"/>
    </source>
</evidence>
<evidence type="ECO:0000259" key="5">
    <source>
        <dbReference type="PROSITE" id="PS51387"/>
    </source>
</evidence>
<dbReference type="Gene3D" id="3.30.43.10">
    <property type="entry name" value="Uridine Diphospho-n-acetylenolpyruvylglucosamine Reductase, domain 2"/>
    <property type="match status" value="1"/>
</dbReference>
<evidence type="ECO:0000256" key="3">
    <source>
        <dbReference type="ARBA" id="ARBA00022827"/>
    </source>
</evidence>
<dbReference type="InterPro" id="IPR016170">
    <property type="entry name" value="Cytok_DH_C_sf"/>
</dbReference>
<feature type="domain" description="FAD-binding PCMH-type" evidence="5">
    <location>
        <begin position="1"/>
        <end position="160"/>
    </location>
</feature>
<dbReference type="Proteomes" id="UP001501116">
    <property type="component" value="Unassembled WGS sequence"/>
</dbReference>
<dbReference type="EMBL" id="BAAANN010000001">
    <property type="protein sequence ID" value="GAA1939318.1"/>
    <property type="molecule type" value="Genomic_DNA"/>
</dbReference>
<keyword evidence="2" id="KW-0285">Flavoprotein</keyword>
<name>A0ABP5BAZ0_9PSEU</name>
<evidence type="ECO:0000256" key="2">
    <source>
        <dbReference type="ARBA" id="ARBA00022630"/>
    </source>
</evidence>
<dbReference type="InterPro" id="IPR016166">
    <property type="entry name" value="FAD-bd_PCMH"/>
</dbReference>
<keyword evidence="4" id="KW-0560">Oxidoreductase</keyword>
<comment type="similarity">
    <text evidence="1">Belongs to the FAD-binding oxidoreductase/transferase type 4 family.</text>
</comment>
<sequence length="431" mass="45954">MLDARAEQAPLYPLSTGRNWGMGSRSPVVDGCAVLDLSRMNTVRTLDLDDGYAVIEPGVTQRQLAALLEGTPWMLNVTAGCADASIVGNTLERGDGTIRGRTEDLLGVEVVLGTGEVLTTGGLDRRGRRPGRVAGPDLTRVFQQSNLGIVTAAAVSLIPRPEAITLVHATVAIDALDEGTAALVRIGRSRVAEHGMLRLKEIFVVPDRGAAAVPAGADPGTATIQVPLLGSLAAVRDAERGVLAEFRNLGTAASVRVLDTATTAEDDPLYARTRFARGIPTCDALHAGLRVRTCAQADQAPVGWLMFLPTVPLRRESLVAAVDLMRAESERHGTASMLEFNVVSQHSTNMVTQIPFVREPDAIERAHALRTAARDAFSRAGFPVYRSNIDQQHSELTARAADYHDLALGGLKDLFDPDGIIAPGRYLAALR</sequence>
<dbReference type="InterPro" id="IPR016169">
    <property type="entry name" value="FAD-bd_PCMH_sub2"/>
</dbReference>
<evidence type="ECO:0000256" key="4">
    <source>
        <dbReference type="ARBA" id="ARBA00023002"/>
    </source>
</evidence>
<evidence type="ECO:0000313" key="6">
    <source>
        <dbReference type="EMBL" id="GAA1939318.1"/>
    </source>
</evidence>
<dbReference type="Gene3D" id="3.40.462.10">
    <property type="entry name" value="FAD-linked oxidases, C-terminal domain"/>
    <property type="match status" value="1"/>
</dbReference>
<dbReference type="PANTHER" id="PTHR11748">
    <property type="entry name" value="D-LACTATE DEHYDROGENASE"/>
    <property type="match status" value="1"/>
</dbReference>
<evidence type="ECO:0000313" key="7">
    <source>
        <dbReference type="Proteomes" id="UP001501116"/>
    </source>
</evidence>
<dbReference type="SUPFAM" id="SSF55103">
    <property type="entry name" value="FAD-linked oxidases, C-terminal domain"/>
    <property type="match status" value="1"/>
</dbReference>
<dbReference type="InterPro" id="IPR016167">
    <property type="entry name" value="FAD-bd_PCMH_sub1"/>
</dbReference>
<proteinExistence type="inferred from homology"/>
<protein>
    <submittedName>
        <fullName evidence="6">FAD-binding oxidoreductase</fullName>
    </submittedName>
</protein>